<reference evidence="1" key="1">
    <citation type="journal article" date="2020" name="Stud. Mycol.">
        <title>101 Dothideomycetes genomes: a test case for predicting lifestyles and emergence of pathogens.</title>
        <authorList>
            <person name="Haridas S."/>
            <person name="Albert R."/>
            <person name="Binder M."/>
            <person name="Bloem J."/>
            <person name="Labutti K."/>
            <person name="Salamov A."/>
            <person name="Andreopoulos B."/>
            <person name="Baker S."/>
            <person name="Barry K."/>
            <person name="Bills G."/>
            <person name="Bluhm B."/>
            <person name="Cannon C."/>
            <person name="Castanera R."/>
            <person name="Culley D."/>
            <person name="Daum C."/>
            <person name="Ezra D."/>
            <person name="Gonzalez J."/>
            <person name="Henrissat B."/>
            <person name="Kuo A."/>
            <person name="Liang C."/>
            <person name="Lipzen A."/>
            <person name="Lutzoni F."/>
            <person name="Magnuson J."/>
            <person name="Mondo S."/>
            <person name="Nolan M."/>
            <person name="Ohm R."/>
            <person name="Pangilinan J."/>
            <person name="Park H.-J."/>
            <person name="Ramirez L."/>
            <person name="Alfaro M."/>
            <person name="Sun H."/>
            <person name="Tritt A."/>
            <person name="Yoshinaga Y."/>
            <person name="Zwiers L.-H."/>
            <person name="Turgeon B."/>
            <person name="Goodwin S."/>
            <person name="Spatafora J."/>
            <person name="Crous P."/>
            <person name="Grigoriev I."/>
        </authorList>
    </citation>
    <scope>NUCLEOTIDE SEQUENCE</scope>
    <source>
        <strain evidence="1">CBS 116005</strain>
    </source>
</reference>
<keyword evidence="2" id="KW-1185">Reference proteome</keyword>
<evidence type="ECO:0000313" key="1">
    <source>
        <dbReference type="EMBL" id="KAF2764705.1"/>
    </source>
</evidence>
<name>A0A6G1KVQ6_9PEZI</name>
<dbReference type="Proteomes" id="UP000799436">
    <property type="component" value="Unassembled WGS sequence"/>
</dbReference>
<sequence length="119" mass="12622">MRSPPSLLHRYGNDLGFARHLALPIVLLLSTVFASLQTAPRHSLLTGAVAWTSICAVCSLKVGVKSLVDATQGQRLAWATGALLALAAIEERAAGGKYGGGIWWAKVHNLREDEGVCSD</sequence>
<protein>
    <submittedName>
        <fullName evidence="1">Uncharacterized protein</fullName>
    </submittedName>
</protein>
<dbReference type="AlphaFoldDB" id="A0A6G1KVQ6"/>
<evidence type="ECO:0000313" key="2">
    <source>
        <dbReference type="Proteomes" id="UP000799436"/>
    </source>
</evidence>
<proteinExistence type="predicted"/>
<organism evidence="1 2">
    <name type="scientific">Teratosphaeria nubilosa</name>
    <dbReference type="NCBI Taxonomy" id="161662"/>
    <lineage>
        <taxon>Eukaryota</taxon>
        <taxon>Fungi</taxon>
        <taxon>Dikarya</taxon>
        <taxon>Ascomycota</taxon>
        <taxon>Pezizomycotina</taxon>
        <taxon>Dothideomycetes</taxon>
        <taxon>Dothideomycetidae</taxon>
        <taxon>Mycosphaerellales</taxon>
        <taxon>Teratosphaeriaceae</taxon>
        <taxon>Teratosphaeria</taxon>
    </lineage>
</organism>
<accession>A0A6G1KVQ6</accession>
<gene>
    <name evidence="1" type="ORF">EJ03DRAFT_17323</name>
</gene>
<dbReference type="EMBL" id="ML995912">
    <property type="protein sequence ID" value="KAF2764705.1"/>
    <property type="molecule type" value="Genomic_DNA"/>
</dbReference>